<feature type="region of interest" description="Disordered" evidence="1">
    <location>
        <begin position="100"/>
        <end position="127"/>
    </location>
</feature>
<dbReference type="EMBL" id="UGEM01000004">
    <property type="protein sequence ID" value="STP20902.1"/>
    <property type="molecule type" value="Genomic_DNA"/>
</dbReference>
<reference evidence="2 3" key="1">
    <citation type="submission" date="2018-06" db="EMBL/GenBank/DDBJ databases">
        <authorList>
            <consortium name="Pathogen Informatics"/>
            <person name="Doyle S."/>
        </authorList>
    </citation>
    <scope>NUCLEOTIDE SEQUENCE [LARGE SCALE GENOMIC DNA]</scope>
    <source>
        <strain evidence="2 3">NCTC9075</strain>
    </source>
</reference>
<dbReference type="AlphaFoldDB" id="A0A377K8Z6"/>
<organism evidence="2 3">
    <name type="scientific">Escherichia coli</name>
    <dbReference type="NCBI Taxonomy" id="562"/>
    <lineage>
        <taxon>Bacteria</taxon>
        <taxon>Pseudomonadati</taxon>
        <taxon>Pseudomonadota</taxon>
        <taxon>Gammaproteobacteria</taxon>
        <taxon>Enterobacterales</taxon>
        <taxon>Enterobacteriaceae</taxon>
        <taxon>Escherichia</taxon>
    </lineage>
</organism>
<sequence length="150" mass="15864">MQGEASLTVNTQRLDNQQNGTLYSAADLTLDIPDIRNSGLITGDNGLTLNTASLSNPGKITADTLNVRATTLDGDGLLQGAGALALAGDTLSQGRNGRWLTAGDPLPPGENTEYRRDHAGTESHRAGGQLGEQWFPCWQPVTLLLRQPVS</sequence>
<name>A0A377K8Z6_ECOLX</name>
<dbReference type="NCBIfam" id="TIGR01731">
    <property type="entry name" value="fil_hemag_20aa"/>
    <property type="match status" value="2"/>
</dbReference>
<protein>
    <submittedName>
        <fullName evidence="2">Hemagglutinin-related protein</fullName>
    </submittedName>
</protein>
<feature type="compositionally biased region" description="Basic and acidic residues" evidence="1">
    <location>
        <begin position="112"/>
        <end position="125"/>
    </location>
</feature>
<evidence type="ECO:0000313" key="2">
    <source>
        <dbReference type="EMBL" id="STP20902.1"/>
    </source>
</evidence>
<gene>
    <name evidence="2" type="ORF">NCTC9075_04369</name>
</gene>
<accession>A0A377K8Z6</accession>
<dbReference type="InterPro" id="IPR010069">
    <property type="entry name" value="CdiA_FHA1_rpt"/>
</dbReference>
<evidence type="ECO:0000256" key="1">
    <source>
        <dbReference type="SAM" id="MobiDB-lite"/>
    </source>
</evidence>
<proteinExistence type="predicted"/>
<dbReference type="Proteomes" id="UP000254181">
    <property type="component" value="Unassembled WGS sequence"/>
</dbReference>
<evidence type="ECO:0000313" key="3">
    <source>
        <dbReference type="Proteomes" id="UP000254181"/>
    </source>
</evidence>